<keyword evidence="4" id="KW-0472">Membrane</keyword>
<evidence type="ECO:0000313" key="6">
    <source>
        <dbReference type="EMBL" id="MFC6671342.1"/>
    </source>
</evidence>
<proteinExistence type="predicted"/>
<dbReference type="InterPro" id="IPR007452">
    <property type="entry name" value="TamB_C"/>
</dbReference>
<dbReference type="RefSeq" id="WP_379909855.1">
    <property type="nucleotide sequence ID" value="NZ_JBHSWE010000001.1"/>
</dbReference>
<dbReference type="PANTHER" id="PTHR36985:SF1">
    <property type="entry name" value="TRANSLOCATION AND ASSEMBLY MODULE SUBUNIT TAMB"/>
    <property type="match status" value="1"/>
</dbReference>
<comment type="caution">
    <text evidence="6">The sequence shown here is derived from an EMBL/GenBank/DDBJ whole genome shotgun (WGS) entry which is preliminary data.</text>
</comment>
<keyword evidence="3" id="KW-1133">Transmembrane helix</keyword>
<name>A0ABW2A1M7_9GAMM</name>
<evidence type="ECO:0000256" key="1">
    <source>
        <dbReference type="ARBA" id="ARBA00004167"/>
    </source>
</evidence>
<evidence type="ECO:0000256" key="2">
    <source>
        <dbReference type="ARBA" id="ARBA00022692"/>
    </source>
</evidence>
<dbReference type="Pfam" id="PF04357">
    <property type="entry name" value="TamB"/>
    <property type="match status" value="1"/>
</dbReference>
<accession>A0ABW2A1M7</accession>
<evidence type="ECO:0000313" key="7">
    <source>
        <dbReference type="Proteomes" id="UP001596422"/>
    </source>
</evidence>
<keyword evidence="7" id="KW-1185">Reference proteome</keyword>
<dbReference type="EMBL" id="JBHSWE010000001">
    <property type="protein sequence ID" value="MFC6671342.1"/>
    <property type="molecule type" value="Genomic_DNA"/>
</dbReference>
<reference evidence="7" key="1">
    <citation type="journal article" date="2019" name="Int. J. Syst. Evol. Microbiol.">
        <title>The Global Catalogue of Microorganisms (GCM) 10K type strain sequencing project: providing services to taxonomists for standard genome sequencing and annotation.</title>
        <authorList>
            <consortium name="The Broad Institute Genomics Platform"/>
            <consortium name="The Broad Institute Genome Sequencing Center for Infectious Disease"/>
            <person name="Wu L."/>
            <person name="Ma J."/>
        </authorList>
    </citation>
    <scope>NUCLEOTIDE SEQUENCE [LARGE SCALE GENOMIC DNA]</scope>
    <source>
        <strain evidence="7">NBRC 111756</strain>
    </source>
</reference>
<organism evidence="6 7">
    <name type="scientific">Marinobacterium aestuariivivens</name>
    <dbReference type="NCBI Taxonomy" id="1698799"/>
    <lineage>
        <taxon>Bacteria</taxon>
        <taxon>Pseudomonadati</taxon>
        <taxon>Pseudomonadota</taxon>
        <taxon>Gammaproteobacteria</taxon>
        <taxon>Oceanospirillales</taxon>
        <taxon>Oceanospirillaceae</taxon>
        <taxon>Marinobacterium</taxon>
    </lineage>
</organism>
<keyword evidence="2" id="KW-0812">Transmembrane</keyword>
<evidence type="ECO:0000259" key="5">
    <source>
        <dbReference type="Pfam" id="PF04357"/>
    </source>
</evidence>
<gene>
    <name evidence="6" type="ORF">ACFQDL_15625</name>
</gene>
<comment type="subcellular location">
    <subcellularLocation>
        <location evidence="1">Membrane</location>
        <topology evidence="1">Single-pass membrane protein</topology>
    </subcellularLocation>
</comment>
<feature type="domain" description="Translocation and assembly module TamB C-terminal" evidence="5">
    <location>
        <begin position="35"/>
        <end position="364"/>
    </location>
</feature>
<protein>
    <submittedName>
        <fullName evidence="6">Translocation/assembly module TamB domain-containing protein</fullName>
    </submittedName>
</protein>
<evidence type="ECO:0000256" key="4">
    <source>
        <dbReference type="ARBA" id="ARBA00023136"/>
    </source>
</evidence>
<dbReference type="Proteomes" id="UP001596422">
    <property type="component" value="Unassembled WGS sequence"/>
</dbReference>
<dbReference type="PANTHER" id="PTHR36985">
    <property type="entry name" value="TRANSLOCATION AND ASSEMBLY MODULE SUBUNIT TAMB"/>
    <property type="match status" value="1"/>
</dbReference>
<sequence>MELPGAGIALEQLELALRDDPARPEFMLLEGSAASGGGSLELSGELQPLAQQGRLQIRGERFQAMGTPEIQVYISPDMLIGLSEGRIAVGGELVVPEALIKPPKLAASAVQVSPDAVIVGQEDAASRRGPALDLDLRLTLGEQVRVDAFGFDGRLTGSMVLREDERRVTRATGNIGVAAGQYELYGQDLEIERGTFVYTGGPVDNPGLDLRVKREVEAVTVGARVGGSLRVPTFELFSEPAMPDSSRLSYLIFGRAPGTASEGEQAMLMKLALALGRGGGNRIGEQIAGTLNVDEIGFGGGETLEDTSFYVGKYLSPRLYIKYGVGLLEPTNEFIMRYKLTERLSFESNTGTTGSGADIFYSFER</sequence>
<evidence type="ECO:0000256" key="3">
    <source>
        <dbReference type="ARBA" id="ARBA00022989"/>
    </source>
</evidence>